<dbReference type="InterPro" id="IPR037056">
    <property type="entry name" value="RNase_H1_N_sf"/>
</dbReference>
<evidence type="ECO:0000313" key="4">
    <source>
        <dbReference type="Proteomes" id="UP001150238"/>
    </source>
</evidence>
<dbReference type="Pfam" id="PF01693">
    <property type="entry name" value="Cauli_VI"/>
    <property type="match status" value="1"/>
</dbReference>
<sequence>MTSSPSHPPATTAEILQNAAEAMNALITHFASSTNTVFSQPGSSDSSNDGSAPQRSPGTMDLPVALIPTPTDTVRTGETPTPVVNSAPTGFGSDTANKASPSSASKHRLHYAVIVGQNTGVFCEWSEVQPLVTGIPACYTKYPSHVEADASYVNAVMNNHMKMIRPS</sequence>
<feature type="compositionally biased region" description="Polar residues" evidence="1">
    <location>
        <begin position="36"/>
        <end position="57"/>
    </location>
</feature>
<evidence type="ECO:0000259" key="2">
    <source>
        <dbReference type="Pfam" id="PF01693"/>
    </source>
</evidence>
<name>A0A9W8ZUP7_9AGAR</name>
<protein>
    <recommendedName>
        <fullName evidence="2">Ribonuclease H1 N-terminal domain-containing protein</fullName>
    </recommendedName>
</protein>
<evidence type="ECO:0000313" key="3">
    <source>
        <dbReference type="EMBL" id="KAJ4466170.1"/>
    </source>
</evidence>
<dbReference type="SUPFAM" id="SSF55658">
    <property type="entry name" value="L9 N-domain-like"/>
    <property type="match status" value="1"/>
</dbReference>
<accession>A0A9W8ZUP7</accession>
<feature type="region of interest" description="Disordered" evidence="1">
    <location>
        <begin position="36"/>
        <end position="102"/>
    </location>
</feature>
<reference evidence="3" key="2">
    <citation type="journal article" date="2023" name="Proc. Natl. Acad. Sci. U.S.A.">
        <title>A global phylogenomic analysis of the shiitake genus Lentinula.</title>
        <authorList>
            <person name="Sierra-Patev S."/>
            <person name="Min B."/>
            <person name="Naranjo-Ortiz M."/>
            <person name="Looney B."/>
            <person name="Konkel Z."/>
            <person name="Slot J.C."/>
            <person name="Sakamoto Y."/>
            <person name="Steenwyk J.L."/>
            <person name="Rokas A."/>
            <person name="Carro J."/>
            <person name="Camarero S."/>
            <person name="Ferreira P."/>
            <person name="Molpeceres G."/>
            <person name="Ruiz-Duenas F.J."/>
            <person name="Serrano A."/>
            <person name="Henrissat B."/>
            <person name="Drula E."/>
            <person name="Hughes K.W."/>
            <person name="Mata J.L."/>
            <person name="Ishikawa N.K."/>
            <person name="Vargas-Isla R."/>
            <person name="Ushijima S."/>
            <person name="Smith C.A."/>
            <person name="Donoghue J."/>
            <person name="Ahrendt S."/>
            <person name="Andreopoulos W."/>
            <person name="He G."/>
            <person name="LaButti K."/>
            <person name="Lipzen A."/>
            <person name="Ng V."/>
            <person name="Riley R."/>
            <person name="Sandor L."/>
            <person name="Barry K."/>
            <person name="Martinez A.T."/>
            <person name="Xiao Y."/>
            <person name="Gibbons J.G."/>
            <person name="Terashima K."/>
            <person name="Grigoriev I.V."/>
            <person name="Hibbett D."/>
        </authorList>
    </citation>
    <scope>NUCLEOTIDE SEQUENCE</scope>
    <source>
        <strain evidence="3">Sp2 HRB7682 ss15</strain>
    </source>
</reference>
<comment type="caution">
    <text evidence="3">The sequence shown here is derived from an EMBL/GenBank/DDBJ whole genome shotgun (WGS) entry which is preliminary data.</text>
</comment>
<feature type="domain" description="Ribonuclease H1 N-terminal" evidence="2">
    <location>
        <begin position="111"/>
        <end position="149"/>
    </location>
</feature>
<dbReference type="InterPro" id="IPR009027">
    <property type="entry name" value="Ribosomal_bL9/RNase_H1_N"/>
</dbReference>
<gene>
    <name evidence="3" type="ORF">C8J55DRAFT_493184</name>
</gene>
<dbReference type="InterPro" id="IPR011320">
    <property type="entry name" value="RNase_H1_N"/>
</dbReference>
<dbReference type="Gene3D" id="3.40.970.10">
    <property type="entry name" value="Ribonuclease H1, N-terminal domain"/>
    <property type="match status" value="1"/>
</dbReference>
<dbReference type="EMBL" id="JANVFS010000046">
    <property type="protein sequence ID" value="KAJ4466170.1"/>
    <property type="molecule type" value="Genomic_DNA"/>
</dbReference>
<evidence type="ECO:0000256" key="1">
    <source>
        <dbReference type="SAM" id="MobiDB-lite"/>
    </source>
</evidence>
<reference evidence="3" key="1">
    <citation type="submission" date="2022-08" db="EMBL/GenBank/DDBJ databases">
        <authorList>
            <consortium name="DOE Joint Genome Institute"/>
            <person name="Min B."/>
            <person name="Riley R."/>
            <person name="Sierra-Patev S."/>
            <person name="Naranjo-Ortiz M."/>
            <person name="Looney B."/>
            <person name="Konkel Z."/>
            <person name="Slot J.C."/>
            <person name="Sakamoto Y."/>
            <person name="Steenwyk J.L."/>
            <person name="Rokas A."/>
            <person name="Carro J."/>
            <person name="Camarero S."/>
            <person name="Ferreira P."/>
            <person name="Molpeceres G."/>
            <person name="Ruiz-Duenas F.J."/>
            <person name="Serrano A."/>
            <person name="Henrissat B."/>
            <person name="Drula E."/>
            <person name="Hughes K.W."/>
            <person name="Mata J.L."/>
            <person name="Ishikawa N.K."/>
            <person name="Vargas-Isla R."/>
            <person name="Ushijima S."/>
            <person name="Smith C.A."/>
            <person name="Ahrendt S."/>
            <person name="Andreopoulos W."/>
            <person name="He G."/>
            <person name="Labutti K."/>
            <person name="Lipzen A."/>
            <person name="Ng V."/>
            <person name="Sandor L."/>
            <person name="Barry K."/>
            <person name="Martinez A.T."/>
            <person name="Xiao Y."/>
            <person name="Gibbons J.G."/>
            <person name="Terashima K."/>
            <person name="Hibbett D.S."/>
            <person name="Grigoriev I.V."/>
        </authorList>
    </citation>
    <scope>NUCLEOTIDE SEQUENCE</scope>
    <source>
        <strain evidence="3">Sp2 HRB7682 ss15</strain>
    </source>
</reference>
<organism evidence="3 4">
    <name type="scientific">Lentinula lateritia</name>
    <dbReference type="NCBI Taxonomy" id="40482"/>
    <lineage>
        <taxon>Eukaryota</taxon>
        <taxon>Fungi</taxon>
        <taxon>Dikarya</taxon>
        <taxon>Basidiomycota</taxon>
        <taxon>Agaricomycotina</taxon>
        <taxon>Agaricomycetes</taxon>
        <taxon>Agaricomycetidae</taxon>
        <taxon>Agaricales</taxon>
        <taxon>Marasmiineae</taxon>
        <taxon>Omphalotaceae</taxon>
        <taxon>Lentinula</taxon>
    </lineage>
</organism>
<dbReference type="AlphaFoldDB" id="A0A9W8ZUP7"/>
<feature type="compositionally biased region" description="Polar residues" evidence="1">
    <location>
        <begin position="70"/>
        <end position="102"/>
    </location>
</feature>
<dbReference type="Proteomes" id="UP001150238">
    <property type="component" value="Unassembled WGS sequence"/>
</dbReference>
<proteinExistence type="predicted"/>